<reference evidence="2 3" key="1">
    <citation type="submission" date="2019-09" db="EMBL/GenBank/DDBJ databases">
        <title>Geobacter sp. Red96, a novel strain isolated from paddy soil.</title>
        <authorList>
            <person name="Xu Z."/>
            <person name="Masuda Y."/>
            <person name="Itoh H."/>
            <person name="Senoo K."/>
        </authorList>
    </citation>
    <scope>NUCLEOTIDE SEQUENCE [LARGE SCALE GENOMIC DNA]</scope>
    <source>
        <strain evidence="2 3">Red96</strain>
    </source>
</reference>
<dbReference type="Proteomes" id="UP000420562">
    <property type="component" value="Unassembled WGS sequence"/>
</dbReference>
<feature type="domain" description="HTH cro/C1-type" evidence="1">
    <location>
        <begin position="7"/>
        <end position="41"/>
    </location>
</feature>
<proteinExistence type="predicted"/>
<name>A0A7J4ZRA7_9BACT</name>
<sequence>MQKRMRLKEAREKMGYSMAELAECLGIHKATWQGYEIGRRRCPYAVLRQVVTIRKKDRAFFAELPARLDVLIDKDFPHGIPPEINYFTDEDFS</sequence>
<organism evidence="2 3">
    <name type="scientific">Oryzomonas japonica</name>
    <dbReference type="NCBI Taxonomy" id="2603858"/>
    <lineage>
        <taxon>Bacteria</taxon>
        <taxon>Pseudomonadati</taxon>
        <taxon>Thermodesulfobacteriota</taxon>
        <taxon>Desulfuromonadia</taxon>
        <taxon>Geobacterales</taxon>
        <taxon>Geobacteraceae</taxon>
        <taxon>Oryzomonas</taxon>
    </lineage>
</organism>
<dbReference type="SMART" id="SM00530">
    <property type="entry name" value="HTH_XRE"/>
    <property type="match status" value="1"/>
</dbReference>
<protein>
    <submittedName>
        <fullName evidence="2">Helix-turn-helix transcriptional regulator</fullName>
    </submittedName>
</protein>
<dbReference type="RefSeq" id="WP_151128084.1">
    <property type="nucleotide sequence ID" value="NZ_VZQZ01000004.1"/>
</dbReference>
<dbReference type="Gene3D" id="1.10.260.40">
    <property type="entry name" value="lambda repressor-like DNA-binding domains"/>
    <property type="match status" value="1"/>
</dbReference>
<dbReference type="CDD" id="cd00093">
    <property type="entry name" value="HTH_XRE"/>
    <property type="match status" value="1"/>
</dbReference>
<dbReference type="AlphaFoldDB" id="A0A7J4ZRA7"/>
<comment type="caution">
    <text evidence="2">The sequence shown here is derived from an EMBL/GenBank/DDBJ whole genome shotgun (WGS) entry which is preliminary data.</text>
</comment>
<evidence type="ECO:0000313" key="3">
    <source>
        <dbReference type="Proteomes" id="UP000420562"/>
    </source>
</evidence>
<dbReference type="EMBL" id="VZQZ01000004">
    <property type="protein sequence ID" value="KAB0665643.1"/>
    <property type="molecule type" value="Genomic_DNA"/>
</dbReference>
<dbReference type="PROSITE" id="PS50943">
    <property type="entry name" value="HTH_CROC1"/>
    <property type="match status" value="1"/>
</dbReference>
<keyword evidence="3" id="KW-1185">Reference proteome</keyword>
<dbReference type="SUPFAM" id="SSF47413">
    <property type="entry name" value="lambda repressor-like DNA-binding domains"/>
    <property type="match status" value="1"/>
</dbReference>
<dbReference type="Pfam" id="PF13560">
    <property type="entry name" value="HTH_31"/>
    <property type="match status" value="1"/>
</dbReference>
<dbReference type="InterPro" id="IPR010982">
    <property type="entry name" value="Lambda_DNA-bd_dom_sf"/>
</dbReference>
<gene>
    <name evidence="2" type="ORF">F6V25_07935</name>
</gene>
<evidence type="ECO:0000259" key="1">
    <source>
        <dbReference type="PROSITE" id="PS50943"/>
    </source>
</evidence>
<dbReference type="InterPro" id="IPR001387">
    <property type="entry name" value="Cro/C1-type_HTH"/>
</dbReference>
<dbReference type="GO" id="GO:0003677">
    <property type="term" value="F:DNA binding"/>
    <property type="evidence" value="ECO:0007669"/>
    <property type="project" value="InterPro"/>
</dbReference>
<accession>A0A7J4ZRA7</accession>
<evidence type="ECO:0000313" key="2">
    <source>
        <dbReference type="EMBL" id="KAB0665643.1"/>
    </source>
</evidence>